<organism evidence="9 10">
    <name type="scientific">Pullulanibacillus camelliae</name>
    <dbReference type="NCBI Taxonomy" id="1707096"/>
    <lineage>
        <taxon>Bacteria</taxon>
        <taxon>Bacillati</taxon>
        <taxon>Bacillota</taxon>
        <taxon>Bacilli</taxon>
        <taxon>Bacillales</taxon>
        <taxon>Sporolactobacillaceae</taxon>
        <taxon>Pullulanibacillus</taxon>
    </lineage>
</organism>
<dbReference type="GO" id="GO:0016020">
    <property type="term" value="C:membrane"/>
    <property type="evidence" value="ECO:0007669"/>
    <property type="project" value="UniProtKB-SubCell"/>
</dbReference>
<evidence type="ECO:0000256" key="2">
    <source>
        <dbReference type="ARBA" id="ARBA00007998"/>
    </source>
</evidence>
<dbReference type="NCBIfam" id="TIGR00912">
    <property type="entry name" value="2A0309"/>
    <property type="match status" value="1"/>
</dbReference>
<dbReference type="Proteomes" id="UP000628775">
    <property type="component" value="Unassembled WGS sequence"/>
</dbReference>
<keyword evidence="3" id="KW-0813">Transport</keyword>
<dbReference type="PANTHER" id="PTHR34975">
    <property type="entry name" value="SPORE GERMINATION PROTEIN A2"/>
    <property type="match status" value="1"/>
</dbReference>
<keyword evidence="7 8" id="KW-0472">Membrane</keyword>
<evidence type="ECO:0000313" key="9">
    <source>
        <dbReference type="EMBL" id="GGE52716.1"/>
    </source>
</evidence>
<keyword evidence="6 8" id="KW-1133">Transmembrane helix</keyword>
<comment type="similarity">
    <text evidence="2">Belongs to the amino acid-polyamine-organocation (APC) superfamily. Spore germination protein (SGP) (TC 2.A.3.9) family.</text>
</comment>
<feature type="transmembrane region" description="Helical" evidence="8">
    <location>
        <begin position="116"/>
        <end position="135"/>
    </location>
</feature>
<dbReference type="InterPro" id="IPR004761">
    <property type="entry name" value="Spore_GerAB"/>
</dbReference>
<feature type="transmembrane region" description="Helical" evidence="8">
    <location>
        <begin position="339"/>
        <end position="359"/>
    </location>
</feature>
<reference evidence="9" key="2">
    <citation type="submission" date="2020-09" db="EMBL/GenBank/DDBJ databases">
        <authorList>
            <person name="Sun Q."/>
            <person name="Zhou Y."/>
        </authorList>
    </citation>
    <scope>NUCLEOTIDE SEQUENCE</scope>
    <source>
        <strain evidence="9">CGMCC 1.15371</strain>
    </source>
</reference>
<evidence type="ECO:0000256" key="6">
    <source>
        <dbReference type="ARBA" id="ARBA00022989"/>
    </source>
</evidence>
<keyword evidence="4" id="KW-0309">Germination</keyword>
<comment type="subcellular location">
    <subcellularLocation>
        <location evidence="1">Membrane</location>
        <topology evidence="1">Multi-pass membrane protein</topology>
    </subcellularLocation>
</comment>
<evidence type="ECO:0000256" key="5">
    <source>
        <dbReference type="ARBA" id="ARBA00022692"/>
    </source>
</evidence>
<accession>A0A8J2YMA3</accession>
<feature type="transmembrane region" description="Helical" evidence="8">
    <location>
        <begin position="219"/>
        <end position="245"/>
    </location>
</feature>
<sequence>MDIQRNVTQISVFQIALLLAMAMNSTAILTAPAITVQYAQRDLWLSPLFSSVSGIIVLFLAIHLNRRFPGMTVIQYSEYCIGKWPGKIISGIFLLVVLHIGSIIVREYAEFVKGMFLDETPLLVIICGMVILSTYATRSGIEVIGRLAQLFVPGVMLTWVILLLLTIPDWDVMNIFPAFDGGILPAIRGSITPQGWFSEMFLLSFLLPHLKKNSPIKKWMIIMVVFAAINLSILNIISLFVFGNLVPTLTYPVMSLIRYVNIADFLQHIDALLLIIWVIGVFLKIVLFQYCIASGCAQWLNVEKFRPLVLPLGFLMVLFSLWSASSMQDLSAYLKDTSFFYAMIFFLIYPLGLFLIAIVRKPKIRRD</sequence>
<dbReference type="RefSeq" id="WP_188697349.1">
    <property type="nucleotide sequence ID" value="NZ_BMIR01000021.1"/>
</dbReference>
<dbReference type="GO" id="GO:0009847">
    <property type="term" value="P:spore germination"/>
    <property type="evidence" value="ECO:0007669"/>
    <property type="project" value="InterPro"/>
</dbReference>
<proteinExistence type="inferred from homology"/>
<evidence type="ECO:0000256" key="4">
    <source>
        <dbReference type="ARBA" id="ARBA00022544"/>
    </source>
</evidence>
<evidence type="ECO:0000256" key="1">
    <source>
        <dbReference type="ARBA" id="ARBA00004141"/>
    </source>
</evidence>
<evidence type="ECO:0000313" key="10">
    <source>
        <dbReference type="Proteomes" id="UP000628775"/>
    </source>
</evidence>
<protein>
    <submittedName>
        <fullName evidence="9">Germination protein</fullName>
    </submittedName>
</protein>
<evidence type="ECO:0000256" key="7">
    <source>
        <dbReference type="ARBA" id="ARBA00023136"/>
    </source>
</evidence>
<feature type="transmembrane region" description="Helical" evidence="8">
    <location>
        <begin position="44"/>
        <end position="64"/>
    </location>
</feature>
<feature type="transmembrane region" description="Helical" evidence="8">
    <location>
        <begin position="12"/>
        <end position="38"/>
    </location>
</feature>
<dbReference type="Pfam" id="PF03845">
    <property type="entry name" value="Spore_permease"/>
    <property type="match status" value="1"/>
</dbReference>
<feature type="transmembrane region" description="Helical" evidence="8">
    <location>
        <begin position="265"/>
        <end position="287"/>
    </location>
</feature>
<name>A0A8J2YMA3_9BACL</name>
<feature type="transmembrane region" description="Helical" evidence="8">
    <location>
        <begin position="147"/>
        <end position="167"/>
    </location>
</feature>
<dbReference type="PANTHER" id="PTHR34975:SF2">
    <property type="entry name" value="SPORE GERMINATION PROTEIN A2"/>
    <property type="match status" value="1"/>
</dbReference>
<feature type="transmembrane region" description="Helical" evidence="8">
    <location>
        <begin position="187"/>
        <end position="207"/>
    </location>
</feature>
<reference evidence="9" key="1">
    <citation type="journal article" date="2014" name="Int. J. Syst. Evol. Microbiol.">
        <title>Complete genome sequence of Corynebacterium casei LMG S-19264T (=DSM 44701T), isolated from a smear-ripened cheese.</title>
        <authorList>
            <consortium name="US DOE Joint Genome Institute (JGI-PGF)"/>
            <person name="Walter F."/>
            <person name="Albersmeier A."/>
            <person name="Kalinowski J."/>
            <person name="Ruckert C."/>
        </authorList>
    </citation>
    <scope>NUCLEOTIDE SEQUENCE</scope>
    <source>
        <strain evidence="9">CGMCC 1.15371</strain>
    </source>
</reference>
<dbReference type="EMBL" id="BMIR01000021">
    <property type="protein sequence ID" value="GGE52716.1"/>
    <property type="molecule type" value="Genomic_DNA"/>
</dbReference>
<dbReference type="AlphaFoldDB" id="A0A8J2YMA3"/>
<comment type="caution">
    <text evidence="9">The sequence shown here is derived from an EMBL/GenBank/DDBJ whole genome shotgun (WGS) entry which is preliminary data.</text>
</comment>
<feature type="transmembrane region" description="Helical" evidence="8">
    <location>
        <begin position="308"/>
        <end position="327"/>
    </location>
</feature>
<keyword evidence="5 8" id="KW-0812">Transmembrane</keyword>
<evidence type="ECO:0000256" key="3">
    <source>
        <dbReference type="ARBA" id="ARBA00022448"/>
    </source>
</evidence>
<feature type="transmembrane region" description="Helical" evidence="8">
    <location>
        <begin position="84"/>
        <end position="104"/>
    </location>
</feature>
<evidence type="ECO:0000256" key="8">
    <source>
        <dbReference type="SAM" id="Phobius"/>
    </source>
</evidence>
<gene>
    <name evidence="9" type="ORF">GCM10011391_34460</name>
</gene>
<keyword evidence="10" id="KW-1185">Reference proteome</keyword>